<organism evidence="6">
    <name type="scientific">Eucalyptus grandis</name>
    <name type="common">Flooded gum</name>
    <dbReference type="NCBI Taxonomy" id="71139"/>
    <lineage>
        <taxon>Eukaryota</taxon>
        <taxon>Viridiplantae</taxon>
        <taxon>Streptophyta</taxon>
        <taxon>Embryophyta</taxon>
        <taxon>Tracheophyta</taxon>
        <taxon>Spermatophyta</taxon>
        <taxon>Magnoliopsida</taxon>
        <taxon>eudicotyledons</taxon>
        <taxon>Gunneridae</taxon>
        <taxon>Pentapetalae</taxon>
        <taxon>rosids</taxon>
        <taxon>malvids</taxon>
        <taxon>Myrtales</taxon>
        <taxon>Myrtaceae</taxon>
        <taxon>Myrtoideae</taxon>
        <taxon>Eucalypteae</taxon>
        <taxon>Eucalyptus</taxon>
    </lineage>
</organism>
<dbReference type="SUPFAM" id="SSF52058">
    <property type="entry name" value="L domain-like"/>
    <property type="match status" value="1"/>
</dbReference>
<dbReference type="STRING" id="71139.A0A059CRZ4"/>
<dbReference type="InterPro" id="IPR032675">
    <property type="entry name" value="LRR_dom_sf"/>
</dbReference>
<sequence>MEKFIFIAFLDVMLASLSMFQPVICSSNFTDQVALLHFKSAIDTDPTNTIKGGNWTTEANFCEWIGVICSNCRQRVTTLNLLYMGLQGRLSPFLGNISFLASLDLSNNSFYGRIPIEIGHLRRLKELILEINQFEGNIPPNLAQCQNLEFISLTVNRLMGGIPREFGAFPKLQLLYLDLNPLHGQIPSFLGNISTLQFIGLSSANLTGSIPPKLFNSMKHEDLTPLELGSIVLSILELGLECSKDLPEERMDMKTIMVKLNKIKLSLP</sequence>
<evidence type="ECO:0000256" key="3">
    <source>
        <dbReference type="ARBA" id="ARBA00022737"/>
    </source>
</evidence>
<keyword evidence="3" id="KW-0677">Repeat</keyword>
<proteinExistence type="predicted"/>
<evidence type="ECO:0000256" key="4">
    <source>
        <dbReference type="SAM" id="SignalP"/>
    </source>
</evidence>
<name>A0A059CRZ4_EUCGR</name>
<dbReference type="InterPro" id="IPR053211">
    <property type="entry name" value="DNA_repair-toleration"/>
</dbReference>
<evidence type="ECO:0000259" key="5">
    <source>
        <dbReference type="Pfam" id="PF08263"/>
    </source>
</evidence>
<dbReference type="PANTHER" id="PTHR48060:SF21">
    <property type="entry name" value="L DOMAIN-LIKE PROTEIN"/>
    <property type="match status" value="1"/>
</dbReference>
<dbReference type="InterPro" id="IPR001611">
    <property type="entry name" value="Leu-rich_rpt"/>
</dbReference>
<dbReference type="InterPro" id="IPR013210">
    <property type="entry name" value="LRR_N_plant-typ"/>
</dbReference>
<accession>A0A059CRZ4</accession>
<dbReference type="GO" id="GO:0005886">
    <property type="term" value="C:plasma membrane"/>
    <property type="evidence" value="ECO:0000318"/>
    <property type="project" value="GO_Central"/>
</dbReference>
<protein>
    <recommendedName>
        <fullName evidence="5">Leucine-rich repeat-containing N-terminal plant-type domain-containing protein</fullName>
    </recommendedName>
</protein>
<gene>
    <name evidence="6" type="ORF">EUGRSUZ_C02327</name>
</gene>
<dbReference type="GO" id="GO:0038023">
    <property type="term" value="F:signaling receptor activity"/>
    <property type="evidence" value="ECO:0000318"/>
    <property type="project" value="GO_Central"/>
</dbReference>
<dbReference type="PANTHER" id="PTHR48060">
    <property type="entry name" value="DNA DAMAGE-REPAIR/TOLERATION PROTEIN DRT100"/>
    <property type="match status" value="1"/>
</dbReference>
<dbReference type="FunFam" id="3.80.10.10:FF:000627">
    <property type="entry name" value="Probable leucine-rich repeat receptor-like protein kinase At2g33170"/>
    <property type="match status" value="1"/>
</dbReference>
<feature type="chain" id="PRO_5001569551" description="Leucine-rich repeat-containing N-terminal plant-type domain-containing protein" evidence="4">
    <location>
        <begin position="26"/>
        <end position="268"/>
    </location>
</feature>
<dbReference type="AlphaFoldDB" id="A0A059CRZ4"/>
<feature type="domain" description="Leucine-rich repeat-containing N-terminal plant-type" evidence="5">
    <location>
        <begin position="31"/>
        <end position="70"/>
    </location>
</feature>
<dbReference type="OMA" id="MEPEPIT"/>
<dbReference type="Gramene" id="KCW80964">
    <property type="protein sequence ID" value="KCW80964"/>
    <property type="gene ID" value="EUGRSUZ_C02327"/>
</dbReference>
<dbReference type="InParanoid" id="A0A059CRZ4"/>
<evidence type="ECO:0000256" key="2">
    <source>
        <dbReference type="ARBA" id="ARBA00022729"/>
    </source>
</evidence>
<keyword evidence="2 4" id="KW-0732">Signal</keyword>
<keyword evidence="1" id="KW-0433">Leucine-rich repeat</keyword>
<evidence type="ECO:0000313" key="6">
    <source>
        <dbReference type="EMBL" id="KCW80964.1"/>
    </source>
</evidence>
<dbReference type="Pfam" id="PF00560">
    <property type="entry name" value="LRR_1"/>
    <property type="match status" value="1"/>
</dbReference>
<dbReference type="Gene3D" id="3.80.10.10">
    <property type="entry name" value="Ribonuclease Inhibitor"/>
    <property type="match status" value="2"/>
</dbReference>
<dbReference type="Pfam" id="PF08263">
    <property type="entry name" value="LRRNT_2"/>
    <property type="match status" value="1"/>
</dbReference>
<reference evidence="6" key="1">
    <citation type="submission" date="2013-07" db="EMBL/GenBank/DDBJ databases">
        <title>The genome of Eucalyptus grandis.</title>
        <authorList>
            <person name="Schmutz J."/>
            <person name="Hayes R."/>
            <person name="Myburg A."/>
            <person name="Tuskan G."/>
            <person name="Grattapaglia D."/>
            <person name="Rokhsar D.S."/>
        </authorList>
    </citation>
    <scope>NUCLEOTIDE SEQUENCE</scope>
    <source>
        <tissue evidence="6">Leaf extractions</tissue>
    </source>
</reference>
<dbReference type="EMBL" id="KK198755">
    <property type="protein sequence ID" value="KCW80964.1"/>
    <property type="molecule type" value="Genomic_DNA"/>
</dbReference>
<feature type="signal peptide" evidence="4">
    <location>
        <begin position="1"/>
        <end position="25"/>
    </location>
</feature>
<evidence type="ECO:0000256" key="1">
    <source>
        <dbReference type="ARBA" id="ARBA00022614"/>
    </source>
</evidence>